<dbReference type="InterPro" id="IPR020095">
    <property type="entry name" value="PsdUridine_synth_TruA_C"/>
</dbReference>
<dbReference type="Proteomes" id="UP000073816">
    <property type="component" value="Chromosome"/>
</dbReference>
<dbReference type="Gene3D" id="3.30.70.580">
    <property type="entry name" value="Pseudouridine synthase I, catalytic domain, N-terminal subdomain"/>
    <property type="match status" value="1"/>
</dbReference>
<dbReference type="GO" id="GO:0160147">
    <property type="term" value="F:tRNA pseudouridine(38-40) synthase activity"/>
    <property type="evidence" value="ECO:0007669"/>
    <property type="project" value="UniProtKB-EC"/>
</dbReference>
<comment type="similarity">
    <text evidence="1 6">Belongs to the tRNA pseudouridine synthase TruA family.</text>
</comment>
<dbReference type="GO" id="GO:0005737">
    <property type="term" value="C:cytoplasm"/>
    <property type="evidence" value="ECO:0007669"/>
    <property type="project" value="TreeGrafter"/>
</dbReference>
<dbReference type="GO" id="GO:0003723">
    <property type="term" value="F:RNA binding"/>
    <property type="evidence" value="ECO:0007669"/>
    <property type="project" value="InterPro"/>
</dbReference>
<keyword evidence="2 6" id="KW-0819">tRNA processing</keyword>
<keyword evidence="3 6" id="KW-0413">Isomerase</keyword>
<dbReference type="Pfam" id="PF01416">
    <property type="entry name" value="PseudoU_synth_1"/>
    <property type="match status" value="1"/>
</dbReference>
<dbReference type="InterPro" id="IPR001406">
    <property type="entry name" value="PsdUridine_synth_TruA"/>
</dbReference>
<feature type="binding site" evidence="5">
    <location>
        <position position="115"/>
    </location>
    <ligand>
        <name>substrate</name>
    </ligand>
</feature>
<evidence type="ECO:0000256" key="4">
    <source>
        <dbReference type="PIRSR" id="PIRSR001430-1"/>
    </source>
</evidence>
<evidence type="ECO:0000259" key="7">
    <source>
        <dbReference type="Pfam" id="PF01416"/>
    </source>
</evidence>
<comment type="catalytic activity">
    <reaction evidence="6">
        <text>uridine(38/39/40) in tRNA = pseudouridine(38/39/40) in tRNA</text>
        <dbReference type="Rhea" id="RHEA:22376"/>
        <dbReference type="Rhea" id="RHEA-COMP:10085"/>
        <dbReference type="Rhea" id="RHEA-COMP:10087"/>
        <dbReference type="ChEBI" id="CHEBI:65314"/>
        <dbReference type="ChEBI" id="CHEBI:65315"/>
        <dbReference type="EC" id="5.4.99.12"/>
    </reaction>
</comment>
<dbReference type="AlphaFoldDB" id="A0A142ESJ8"/>
<keyword evidence="9" id="KW-1185">Reference proteome</keyword>
<evidence type="ECO:0000313" key="8">
    <source>
        <dbReference type="EMBL" id="AMQ58103.1"/>
    </source>
</evidence>
<dbReference type="KEGG" id="alm:AO498_16765"/>
<protein>
    <recommendedName>
        <fullName evidence="6">tRNA pseudouridine synthase</fullName>
        <ecNumber evidence="6">5.4.99.12</ecNumber>
    </recommendedName>
</protein>
<reference evidence="8 9" key="2">
    <citation type="journal article" date="2016" name="Genome Announc.">
        <title>Complete Genome Sequence of Algoriphagus sp. Strain M8-2, Isolated from a Brackish Lake.</title>
        <authorList>
            <person name="Muraguchi Y."/>
            <person name="Kushimoto K."/>
            <person name="Ohtsubo Y."/>
            <person name="Suzuki T."/>
            <person name="Dohra H."/>
            <person name="Kimbara K."/>
            <person name="Shintani M."/>
        </authorList>
    </citation>
    <scope>NUCLEOTIDE SEQUENCE [LARGE SCALE GENOMIC DNA]</scope>
    <source>
        <strain evidence="8 9">M8-2</strain>
    </source>
</reference>
<dbReference type="GO" id="GO:1990481">
    <property type="term" value="P:mRNA pseudouridine synthesis"/>
    <property type="evidence" value="ECO:0007669"/>
    <property type="project" value="TreeGrafter"/>
</dbReference>
<dbReference type="EC" id="5.4.99.12" evidence="6"/>
<evidence type="ECO:0000256" key="1">
    <source>
        <dbReference type="ARBA" id="ARBA00009375"/>
    </source>
</evidence>
<dbReference type="InterPro" id="IPR020094">
    <property type="entry name" value="TruA/RsuA/RluB/E/F_N"/>
</dbReference>
<sequence length="257" mass="29464">MLNRPYSFLFSITYYGARFKGWAIQKGQPTLEGKLNRVFRFVLGHEDFRLIGSSRTDSGVSCRQGFVQVFLSEKMDLEALLPVLNLNLSGEIVLNSVKPVPREWNLIQSVSRKTYRYFFASETNFPAFASAYLAQVHAFDAMELMQEKAKLFIGKHDFRSFCKMTPTKSDFVREILQANVFFANDFSGPFFPSEVYCFEVTGTGFLYHQVRKMVSAIWHFSPAEIQDRLENPQNNWPQVPTAPAHGLILWETELGGL</sequence>
<evidence type="ECO:0000256" key="5">
    <source>
        <dbReference type="PIRSR" id="PIRSR001430-2"/>
    </source>
</evidence>
<reference evidence="9" key="1">
    <citation type="submission" date="2015-09" db="EMBL/GenBank/DDBJ databases">
        <title>Complete sequence of Algoriphagus sp. M8-2.</title>
        <authorList>
            <person name="Shintani M."/>
        </authorList>
    </citation>
    <scope>NUCLEOTIDE SEQUENCE [LARGE SCALE GENOMIC DNA]</scope>
    <source>
        <strain evidence="9">M8-2</strain>
    </source>
</reference>
<dbReference type="PIRSF" id="PIRSF001430">
    <property type="entry name" value="tRNA_psdUrid_synth"/>
    <property type="match status" value="1"/>
</dbReference>
<gene>
    <name evidence="8" type="ORF">AO498_16765</name>
</gene>
<dbReference type="PANTHER" id="PTHR11142">
    <property type="entry name" value="PSEUDOURIDYLATE SYNTHASE"/>
    <property type="match status" value="1"/>
</dbReference>
<accession>A0A142ESJ8</accession>
<evidence type="ECO:0000256" key="2">
    <source>
        <dbReference type="ARBA" id="ARBA00022694"/>
    </source>
</evidence>
<name>A0A142ESJ8_9BACT</name>
<proteinExistence type="inferred from homology"/>
<dbReference type="InterPro" id="IPR020103">
    <property type="entry name" value="PsdUridine_synth_cat_dom_sf"/>
</dbReference>
<organism evidence="8 9">
    <name type="scientific">Algoriphagus sanaruensis</name>
    <dbReference type="NCBI Taxonomy" id="1727163"/>
    <lineage>
        <taxon>Bacteria</taxon>
        <taxon>Pseudomonadati</taxon>
        <taxon>Bacteroidota</taxon>
        <taxon>Cytophagia</taxon>
        <taxon>Cytophagales</taxon>
        <taxon>Cyclobacteriaceae</taxon>
        <taxon>Algoriphagus</taxon>
    </lineage>
</organism>
<dbReference type="Gene3D" id="3.30.70.660">
    <property type="entry name" value="Pseudouridine synthase I, catalytic domain, C-terminal subdomain"/>
    <property type="match status" value="1"/>
</dbReference>
<evidence type="ECO:0000256" key="3">
    <source>
        <dbReference type="ARBA" id="ARBA00023235"/>
    </source>
</evidence>
<dbReference type="PATRIC" id="fig|1727163.4.peg.3516"/>
<dbReference type="RefSeq" id="WP_067550094.1">
    <property type="nucleotide sequence ID" value="NZ_CP012836.1"/>
</dbReference>
<dbReference type="SUPFAM" id="SSF55120">
    <property type="entry name" value="Pseudouridine synthase"/>
    <property type="match status" value="1"/>
</dbReference>
<dbReference type="STRING" id="1727163.AO498_16765"/>
<feature type="active site" description="Nucleophile" evidence="4">
    <location>
        <position position="57"/>
    </location>
</feature>
<dbReference type="InterPro" id="IPR020097">
    <property type="entry name" value="PsdUridine_synth_TruA_a/b_dom"/>
</dbReference>
<dbReference type="PANTHER" id="PTHR11142:SF5">
    <property type="entry name" value="TRNA PSEUDOURIDINE(38_39) SYNTHASE"/>
    <property type="match status" value="1"/>
</dbReference>
<dbReference type="GO" id="GO:0031119">
    <property type="term" value="P:tRNA pseudouridine synthesis"/>
    <property type="evidence" value="ECO:0007669"/>
    <property type="project" value="TreeGrafter"/>
</dbReference>
<dbReference type="EMBL" id="CP012836">
    <property type="protein sequence ID" value="AMQ58103.1"/>
    <property type="molecule type" value="Genomic_DNA"/>
</dbReference>
<evidence type="ECO:0000313" key="9">
    <source>
        <dbReference type="Proteomes" id="UP000073816"/>
    </source>
</evidence>
<feature type="domain" description="Pseudouridine synthase I TruA alpha/beta" evidence="7">
    <location>
        <begin position="149"/>
        <end position="251"/>
    </location>
</feature>
<evidence type="ECO:0000256" key="6">
    <source>
        <dbReference type="RuleBase" id="RU003792"/>
    </source>
</evidence>
<dbReference type="OrthoDB" id="9811823at2"/>